<keyword evidence="3" id="KW-1185">Reference proteome</keyword>
<evidence type="ECO:0000259" key="1">
    <source>
        <dbReference type="Pfam" id="PF20789"/>
    </source>
</evidence>
<proteinExistence type="predicted"/>
<name>A0A7W9UKE6_9NOCA</name>
<accession>A0A7W9UKE6</accession>
<evidence type="ECO:0000313" key="3">
    <source>
        <dbReference type="Proteomes" id="UP000540412"/>
    </source>
</evidence>
<gene>
    <name evidence="2" type="ORF">BJY24_004542</name>
</gene>
<feature type="domain" description="Acyl-CoA thioesterase-like C-terminal" evidence="1">
    <location>
        <begin position="9"/>
        <end position="129"/>
    </location>
</feature>
<dbReference type="EMBL" id="JACHIT010000002">
    <property type="protein sequence ID" value="MBB5915630.1"/>
    <property type="molecule type" value="Genomic_DNA"/>
</dbReference>
<dbReference type="Pfam" id="PF20789">
    <property type="entry name" value="4HBT_3C"/>
    <property type="match status" value="1"/>
</dbReference>
<sequence length="155" mass="16484">MAPEPPPADFPVSENEERLYLTEGVGWGRDVVDVQNGERNQIWHFAIPTVEGERPTPFQLAAGVADVMNLVSNFGDGGLEFINADATLHLARLPEGPEIGLSSTGRVEQDGISVGAAVVFDRTGVIGTASVSGLANAHRALDIGEYFRTRQNIGG</sequence>
<dbReference type="RefSeq" id="WP_051161866.1">
    <property type="nucleotide sequence ID" value="NZ_JACHIT010000002.1"/>
</dbReference>
<dbReference type="InterPro" id="IPR049450">
    <property type="entry name" value="ACOT8-like_C"/>
</dbReference>
<dbReference type="AlphaFoldDB" id="A0A7W9UKE6"/>
<organism evidence="2 3">
    <name type="scientific">Nocardia transvalensis</name>
    <dbReference type="NCBI Taxonomy" id="37333"/>
    <lineage>
        <taxon>Bacteria</taxon>
        <taxon>Bacillati</taxon>
        <taxon>Actinomycetota</taxon>
        <taxon>Actinomycetes</taxon>
        <taxon>Mycobacteriales</taxon>
        <taxon>Nocardiaceae</taxon>
        <taxon>Nocardia</taxon>
    </lineage>
</organism>
<reference evidence="2 3" key="1">
    <citation type="submission" date="2020-08" db="EMBL/GenBank/DDBJ databases">
        <title>Sequencing the genomes of 1000 actinobacteria strains.</title>
        <authorList>
            <person name="Klenk H.-P."/>
        </authorList>
    </citation>
    <scope>NUCLEOTIDE SEQUENCE [LARGE SCALE GENOMIC DNA]</scope>
    <source>
        <strain evidence="2 3">DSM 43582</strain>
    </source>
</reference>
<dbReference type="Proteomes" id="UP000540412">
    <property type="component" value="Unassembled WGS sequence"/>
</dbReference>
<protein>
    <recommendedName>
        <fullName evidence="1">Acyl-CoA thioesterase-like C-terminal domain-containing protein</fullName>
    </recommendedName>
</protein>
<evidence type="ECO:0000313" key="2">
    <source>
        <dbReference type="EMBL" id="MBB5915630.1"/>
    </source>
</evidence>
<comment type="caution">
    <text evidence="2">The sequence shown here is derived from an EMBL/GenBank/DDBJ whole genome shotgun (WGS) entry which is preliminary data.</text>
</comment>